<dbReference type="EMBL" id="JAQQKV010000001">
    <property type="protein sequence ID" value="MDC7675205.1"/>
    <property type="molecule type" value="Genomic_DNA"/>
</dbReference>
<evidence type="ECO:0000313" key="5">
    <source>
        <dbReference type="EMBL" id="MDC7675205.1"/>
    </source>
</evidence>
<dbReference type="InterPro" id="IPR036388">
    <property type="entry name" value="WH-like_DNA-bd_sf"/>
</dbReference>
<proteinExistence type="predicted"/>
<dbReference type="RefSeq" id="WP_272743516.1">
    <property type="nucleotide sequence ID" value="NZ_JAQQKV010000001.1"/>
</dbReference>
<dbReference type="Proteomes" id="UP001218579">
    <property type="component" value="Unassembled WGS sequence"/>
</dbReference>
<keyword evidence="2" id="KW-0238">DNA-binding</keyword>
<sequence>MMRSDSFGDFISQNSQETSTEALFDRFTSVMGSYGYDRLIFSVPRDPDLPEHLNQIGLFHRYPEDWHKFYLEKDFARIDPVLKCAATYDFAFQWSDLERDLPLSKAQVKFMRLGEEAGLNNGVGIPLRGKGAQIAGVALATSHKQDECLKDLDLINAYCTWFYTAYKRLNAKSKPSLPITLTPQEREILMRVATGRTDDEIGAALNISRNTVDSHMRHIFRKLDVNSRVAASVRGIMIGVIHP</sequence>
<keyword evidence="1" id="KW-0805">Transcription regulation</keyword>
<dbReference type="SUPFAM" id="SSF75516">
    <property type="entry name" value="Pheromone-binding domain of LuxR-like quorum-sensing transcription factors"/>
    <property type="match status" value="1"/>
</dbReference>
<dbReference type="SMART" id="SM00421">
    <property type="entry name" value="HTH_LUXR"/>
    <property type="match status" value="1"/>
</dbReference>
<keyword evidence="3" id="KW-0804">Transcription</keyword>
<keyword evidence="6" id="KW-1185">Reference proteome</keyword>
<dbReference type="PRINTS" id="PR00038">
    <property type="entry name" value="HTHLUXR"/>
</dbReference>
<dbReference type="Gene3D" id="1.10.10.10">
    <property type="entry name" value="Winged helix-like DNA-binding domain superfamily/Winged helix DNA-binding domain"/>
    <property type="match status" value="1"/>
</dbReference>
<feature type="domain" description="HTH luxR-type" evidence="4">
    <location>
        <begin position="174"/>
        <end position="239"/>
    </location>
</feature>
<dbReference type="InterPro" id="IPR016032">
    <property type="entry name" value="Sig_transdc_resp-reg_C-effctor"/>
</dbReference>
<organism evidence="5 6">
    <name type="scientific">Asticcacaulis machinosus</name>
    <dbReference type="NCBI Taxonomy" id="2984211"/>
    <lineage>
        <taxon>Bacteria</taxon>
        <taxon>Pseudomonadati</taxon>
        <taxon>Pseudomonadota</taxon>
        <taxon>Alphaproteobacteria</taxon>
        <taxon>Caulobacterales</taxon>
        <taxon>Caulobacteraceae</taxon>
        <taxon>Asticcacaulis</taxon>
    </lineage>
</organism>
<dbReference type="InterPro" id="IPR000792">
    <property type="entry name" value="Tscrpt_reg_LuxR_C"/>
</dbReference>
<dbReference type="Pfam" id="PF03472">
    <property type="entry name" value="Autoind_bind"/>
    <property type="match status" value="1"/>
</dbReference>
<dbReference type="Pfam" id="PF00196">
    <property type="entry name" value="GerE"/>
    <property type="match status" value="1"/>
</dbReference>
<reference evidence="5 6" key="1">
    <citation type="submission" date="2023-01" db="EMBL/GenBank/DDBJ databases">
        <title>Novel species of the genus Asticcacaulis isolated from rivers.</title>
        <authorList>
            <person name="Lu H."/>
        </authorList>
    </citation>
    <scope>NUCLEOTIDE SEQUENCE [LARGE SCALE GENOMIC DNA]</scope>
    <source>
        <strain evidence="5 6">LKC15W</strain>
    </source>
</reference>
<dbReference type="InterPro" id="IPR036693">
    <property type="entry name" value="TF_LuxR_autoind-bd_dom_sf"/>
</dbReference>
<evidence type="ECO:0000256" key="2">
    <source>
        <dbReference type="ARBA" id="ARBA00023125"/>
    </source>
</evidence>
<protein>
    <submittedName>
        <fullName evidence="5">LuxR family transcriptional regulator</fullName>
    </submittedName>
</protein>
<evidence type="ECO:0000256" key="1">
    <source>
        <dbReference type="ARBA" id="ARBA00023015"/>
    </source>
</evidence>
<name>A0ABT5HGE3_9CAUL</name>
<dbReference type="InterPro" id="IPR005143">
    <property type="entry name" value="TF_LuxR_autoind-bd_dom"/>
</dbReference>
<dbReference type="PANTHER" id="PTHR44688">
    <property type="entry name" value="DNA-BINDING TRANSCRIPTIONAL ACTIVATOR DEVR_DOSR"/>
    <property type="match status" value="1"/>
</dbReference>
<dbReference type="CDD" id="cd06170">
    <property type="entry name" value="LuxR_C_like"/>
    <property type="match status" value="1"/>
</dbReference>
<dbReference type="PANTHER" id="PTHR44688:SF16">
    <property type="entry name" value="DNA-BINDING TRANSCRIPTIONAL ACTIVATOR DEVR_DOSR"/>
    <property type="match status" value="1"/>
</dbReference>
<comment type="caution">
    <text evidence="5">The sequence shown here is derived from an EMBL/GenBank/DDBJ whole genome shotgun (WGS) entry which is preliminary data.</text>
</comment>
<evidence type="ECO:0000256" key="3">
    <source>
        <dbReference type="ARBA" id="ARBA00023163"/>
    </source>
</evidence>
<evidence type="ECO:0000259" key="4">
    <source>
        <dbReference type="PROSITE" id="PS50043"/>
    </source>
</evidence>
<evidence type="ECO:0000313" key="6">
    <source>
        <dbReference type="Proteomes" id="UP001218579"/>
    </source>
</evidence>
<dbReference type="PROSITE" id="PS50043">
    <property type="entry name" value="HTH_LUXR_2"/>
    <property type="match status" value="1"/>
</dbReference>
<dbReference type="Gene3D" id="3.30.450.80">
    <property type="entry name" value="Transcription factor LuxR-like, autoinducer-binding domain"/>
    <property type="match status" value="1"/>
</dbReference>
<gene>
    <name evidence="5" type="ORF">PQU98_03635</name>
</gene>
<accession>A0ABT5HGE3</accession>
<dbReference type="SUPFAM" id="SSF46894">
    <property type="entry name" value="C-terminal effector domain of the bipartite response regulators"/>
    <property type="match status" value="1"/>
</dbReference>